<evidence type="ECO:0000256" key="6">
    <source>
        <dbReference type="SAM" id="Phobius"/>
    </source>
</evidence>
<keyword evidence="2 6" id="KW-0812">Transmembrane</keyword>
<feature type="transmembrane region" description="Helical" evidence="6">
    <location>
        <begin position="221"/>
        <end position="248"/>
    </location>
</feature>
<keyword evidence="4 6" id="KW-0472">Membrane</keyword>
<protein>
    <submittedName>
        <fullName evidence="7">CLUMA_CG004919, isoform A</fullName>
    </submittedName>
</protein>
<dbReference type="OrthoDB" id="7789947at2759"/>
<evidence type="ECO:0000256" key="1">
    <source>
        <dbReference type="ARBA" id="ARBA00004141"/>
    </source>
</evidence>
<evidence type="ECO:0000256" key="2">
    <source>
        <dbReference type="ARBA" id="ARBA00022692"/>
    </source>
</evidence>
<dbReference type="InterPro" id="IPR007237">
    <property type="entry name" value="CD20-like"/>
</dbReference>
<feature type="transmembrane region" description="Helical" evidence="6">
    <location>
        <begin position="186"/>
        <end position="209"/>
    </location>
</feature>
<gene>
    <name evidence="7" type="ORF">CLUMA_CG004919</name>
</gene>
<feature type="transmembrane region" description="Helical" evidence="6">
    <location>
        <begin position="161"/>
        <end position="179"/>
    </location>
</feature>
<organism evidence="7 8">
    <name type="scientific">Clunio marinus</name>
    <dbReference type="NCBI Taxonomy" id="568069"/>
    <lineage>
        <taxon>Eukaryota</taxon>
        <taxon>Metazoa</taxon>
        <taxon>Ecdysozoa</taxon>
        <taxon>Arthropoda</taxon>
        <taxon>Hexapoda</taxon>
        <taxon>Insecta</taxon>
        <taxon>Pterygota</taxon>
        <taxon>Neoptera</taxon>
        <taxon>Endopterygota</taxon>
        <taxon>Diptera</taxon>
        <taxon>Nematocera</taxon>
        <taxon>Chironomoidea</taxon>
        <taxon>Chironomidae</taxon>
        <taxon>Clunio</taxon>
    </lineage>
</organism>
<evidence type="ECO:0000313" key="7">
    <source>
        <dbReference type="EMBL" id="CRK91237.1"/>
    </source>
</evidence>
<evidence type="ECO:0000256" key="4">
    <source>
        <dbReference type="ARBA" id="ARBA00023136"/>
    </source>
</evidence>
<reference evidence="7 8" key="1">
    <citation type="submission" date="2015-04" db="EMBL/GenBank/DDBJ databases">
        <authorList>
            <person name="Syromyatnikov M.Y."/>
            <person name="Popov V.N."/>
        </authorList>
    </citation>
    <scope>NUCLEOTIDE SEQUENCE [LARGE SCALE GENOMIC DNA]</scope>
</reference>
<evidence type="ECO:0000256" key="3">
    <source>
        <dbReference type="ARBA" id="ARBA00022989"/>
    </source>
</evidence>
<feature type="transmembrane region" description="Helical" evidence="6">
    <location>
        <begin position="124"/>
        <end position="149"/>
    </location>
</feature>
<evidence type="ECO:0000313" key="8">
    <source>
        <dbReference type="Proteomes" id="UP000183832"/>
    </source>
</evidence>
<accession>A0A1J1HTB5</accession>
<comment type="subcellular location">
    <subcellularLocation>
        <location evidence="1">Membrane</location>
        <topology evidence="1">Multi-pass membrane protein</topology>
    </subcellularLocation>
</comment>
<name>A0A1J1HTB5_9DIPT</name>
<keyword evidence="8" id="KW-1185">Reference proteome</keyword>
<keyword evidence="3 6" id="KW-1133">Transmembrane helix</keyword>
<sequence length="256" mass="27715">MHTCYSLLKNVSTLNIEERKIEIKKKSPTMEGNQEENKTEPITVSSPIPHPSPSSSPKPTSNQNDESSTDPKYEKIQTIKVNEISAIGAENKKLSKANTSSVMNSSLNLFQDQSHQNAFTRRRLTMFSTLGIFQLILSILLSAFGGLLLARNASLSSFGSGIWSGIFSGIAGSLGIMNLKPLLNGFLACSLISVATGTLALALTGIGLVRDYNIYQQDPEIFGAITAALALTFLLVLHLFTSLFSVYYSALTLCSK</sequence>
<dbReference type="AlphaFoldDB" id="A0A1J1HTB5"/>
<feature type="region of interest" description="Disordered" evidence="5">
    <location>
        <begin position="25"/>
        <end position="74"/>
    </location>
</feature>
<proteinExistence type="predicted"/>
<dbReference type="Pfam" id="PF04103">
    <property type="entry name" value="CD20"/>
    <property type="match status" value="1"/>
</dbReference>
<dbReference type="Proteomes" id="UP000183832">
    <property type="component" value="Unassembled WGS sequence"/>
</dbReference>
<dbReference type="STRING" id="568069.A0A1J1HTB5"/>
<evidence type="ECO:0000256" key="5">
    <source>
        <dbReference type="SAM" id="MobiDB-lite"/>
    </source>
</evidence>
<dbReference type="EMBL" id="CVRI01000020">
    <property type="protein sequence ID" value="CRK91237.1"/>
    <property type="molecule type" value="Genomic_DNA"/>
</dbReference>